<dbReference type="EMBL" id="FZOW01000015">
    <property type="protein sequence ID" value="SNT36923.1"/>
    <property type="molecule type" value="Genomic_DNA"/>
</dbReference>
<evidence type="ECO:0000256" key="3">
    <source>
        <dbReference type="ARBA" id="ARBA00022692"/>
    </source>
</evidence>
<feature type="domain" description="Major facilitator superfamily (MFS) profile" evidence="8">
    <location>
        <begin position="26"/>
        <end position="479"/>
    </location>
</feature>
<sequence>MPSPSSGLGGAVAGNFRGAGWTPRIVFSLLSIVFLIEAVTLAYTTATTALPYISAEFQTTQAGWILTAYALTGTIAAPIFGKLADRYGKRRMLLTVLFLSFCGSLISASAQSFGMLLVGRTFEGFLIASMFLSYSLIRDVYPAKIVPFAASITVTGAGALAALLPTIVGQCIDNWGFRSVFVLSAVWVGSMALFISITTKETEVRTKSRIDVLGAFLIAAAIGGTLTGISLGNTWGWSDPRTLGLIIGGLSLGVGFVLSALKRPEPILDVRMFRRRGILIASAVAAVGYGIQPVTITLASIIGLTPAVMGGGYGLGLSATALAQITTPSSVSAVLAGIITGLFVRRVGPWNIGRAGVLFLALGTAYVAMRHDNVVDMIVGFVLIGFGAGFVAASIPNLVISAAPVHEQASFSSGVQVVLSGVGAVTPVLAFVVLGRSAFAGPGGVPVYSNGAITAIFVACLALAIVGLIVLSTVLRPRAESFAPTDVLDAAQLELLEAELASVDKDISGIEGGLVGSAGADAPKSAIRHSAPSLGMDEPR</sequence>
<reference evidence="10" key="1">
    <citation type="submission" date="2017-06" db="EMBL/GenBank/DDBJ databases">
        <authorList>
            <person name="Varghese N."/>
            <person name="Submissions S."/>
        </authorList>
    </citation>
    <scope>NUCLEOTIDE SEQUENCE [LARGE SCALE GENOMIC DNA]</scope>
    <source>
        <strain evidence="10">JCM 23211</strain>
    </source>
</reference>
<keyword evidence="10" id="KW-1185">Reference proteome</keyword>
<evidence type="ECO:0000256" key="7">
    <source>
        <dbReference type="SAM" id="Phobius"/>
    </source>
</evidence>
<protein>
    <submittedName>
        <fullName evidence="9">Major Facilitator Superfamily protein</fullName>
    </submittedName>
</protein>
<keyword evidence="4 7" id="KW-1133">Transmembrane helix</keyword>
<evidence type="ECO:0000259" key="8">
    <source>
        <dbReference type="PROSITE" id="PS50850"/>
    </source>
</evidence>
<evidence type="ECO:0000256" key="6">
    <source>
        <dbReference type="SAM" id="MobiDB-lite"/>
    </source>
</evidence>
<dbReference type="Proteomes" id="UP000198327">
    <property type="component" value="Unassembled WGS sequence"/>
</dbReference>
<dbReference type="Pfam" id="PF07690">
    <property type="entry name" value="MFS_1"/>
    <property type="match status" value="1"/>
</dbReference>
<evidence type="ECO:0000256" key="4">
    <source>
        <dbReference type="ARBA" id="ARBA00022989"/>
    </source>
</evidence>
<feature type="transmembrane region" description="Helical" evidence="7">
    <location>
        <begin position="116"/>
        <end position="136"/>
    </location>
</feature>
<dbReference type="GO" id="GO:0022857">
    <property type="term" value="F:transmembrane transporter activity"/>
    <property type="evidence" value="ECO:0007669"/>
    <property type="project" value="InterPro"/>
</dbReference>
<organism evidence="9 10">
    <name type="scientific">Rhodococcoides kyotonense</name>
    <dbReference type="NCBI Taxonomy" id="398843"/>
    <lineage>
        <taxon>Bacteria</taxon>
        <taxon>Bacillati</taxon>
        <taxon>Actinomycetota</taxon>
        <taxon>Actinomycetes</taxon>
        <taxon>Mycobacteriales</taxon>
        <taxon>Nocardiaceae</taxon>
        <taxon>Rhodococcoides</taxon>
    </lineage>
</organism>
<dbReference type="InterPro" id="IPR011701">
    <property type="entry name" value="MFS"/>
</dbReference>
<feature type="transmembrane region" description="Helical" evidence="7">
    <location>
        <begin position="322"/>
        <end position="344"/>
    </location>
</feature>
<feature type="transmembrane region" description="Helical" evidence="7">
    <location>
        <begin position="381"/>
        <end position="405"/>
    </location>
</feature>
<dbReference type="PANTHER" id="PTHR42718">
    <property type="entry name" value="MAJOR FACILITATOR SUPERFAMILY MULTIDRUG TRANSPORTER MFSC"/>
    <property type="match status" value="1"/>
</dbReference>
<feature type="transmembrane region" description="Helical" evidence="7">
    <location>
        <begin position="25"/>
        <end position="43"/>
    </location>
</feature>
<feature type="transmembrane region" description="Helical" evidence="7">
    <location>
        <begin position="243"/>
        <end position="261"/>
    </location>
</feature>
<feature type="transmembrane region" description="Helical" evidence="7">
    <location>
        <begin position="451"/>
        <end position="471"/>
    </location>
</feature>
<feature type="transmembrane region" description="Helical" evidence="7">
    <location>
        <begin position="180"/>
        <end position="198"/>
    </location>
</feature>
<evidence type="ECO:0000256" key="1">
    <source>
        <dbReference type="ARBA" id="ARBA00004651"/>
    </source>
</evidence>
<name>A0A239M476_9NOCA</name>
<feature type="transmembrane region" description="Helical" evidence="7">
    <location>
        <begin position="92"/>
        <end position="110"/>
    </location>
</feature>
<dbReference type="InterPro" id="IPR036259">
    <property type="entry name" value="MFS_trans_sf"/>
</dbReference>
<evidence type="ECO:0000256" key="5">
    <source>
        <dbReference type="ARBA" id="ARBA00023136"/>
    </source>
</evidence>
<keyword evidence="3 7" id="KW-0812">Transmembrane</keyword>
<evidence type="ECO:0000313" key="9">
    <source>
        <dbReference type="EMBL" id="SNT36923.1"/>
    </source>
</evidence>
<dbReference type="AlphaFoldDB" id="A0A239M476"/>
<dbReference type="Gene3D" id="1.20.1250.20">
    <property type="entry name" value="MFS general substrate transporter like domains"/>
    <property type="match status" value="2"/>
</dbReference>
<gene>
    <name evidence="9" type="ORF">SAMN05421642_115122</name>
</gene>
<dbReference type="InterPro" id="IPR020846">
    <property type="entry name" value="MFS_dom"/>
</dbReference>
<feature type="transmembrane region" description="Helical" evidence="7">
    <location>
        <begin position="351"/>
        <end position="369"/>
    </location>
</feature>
<proteinExistence type="predicted"/>
<dbReference type="RefSeq" id="WP_245866043.1">
    <property type="nucleotide sequence ID" value="NZ_FZOW01000015.1"/>
</dbReference>
<keyword evidence="2" id="KW-0813">Transport</keyword>
<feature type="transmembrane region" description="Helical" evidence="7">
    <location>
        <begin position="417"/>
        <end position="439"/>
    </location>
</feature>
<accession>A0A239M476</accession>
<dbReference type="SUPFAM" id="SSF103473">
    <property type="entry name" value="MFS general substrate transporter"/>
    <property type="match status" value="1"/>
</dbReference>
<evidence type="ECO:0000313" key="10">
    <source>
        <dbReference type="Proteomes" id="UP000198327"/>
    </source>
</evidence>
<feature type="transmembrane region" description="Helical" evidence="7">
    <location>
        <begin position="210"/>
        <end position="231"/>
    </location>
</feature>
<feature type="transmembrane region" description="Helical" evidence="7">
    <location>
        <begin position="148"/>
        <end position="168"/>
    </location>
</feature>
<dbReference type="PANTHER" id="PTHR42718:SF9">
    <property type="entry name" value="MAJOR FACILITATOR SUPERFAMILY MULTIDRUG TRANSPORTER MFSC"/>
    <property type="match status" value="1"/>
</dbReference>
<keyword evidence="5 7" id="KW-0472">Membrane</keyword>
<feature type="transmembrane region" description="Helical" evidence="7">
    <location>
        <begin position="277"/>
        <end position="302"/>
    </location>
</feature>
<dbReference type="GO" id="GO:0005886">
    <property type="term" value="C:plasma membrane"/>
    <property type="evidence" value="ECO:0007669"/>
    <property type="project" value="UniProtKB-SubCell"/>
</dbReference>
<dbReference type="PROSITE" id="PS50850">
    <property type="entry name" value="MFS"/>
    <property type="match status" value="1"/>
</dbReference>
<comment type="subcellular location">
    <subcellularLocation>
        <location evidence="1">Cell membrane</location>
        <topology evidence="1">Multi-pass membrane protein</topology>
    </subcellularLocation>
</comment>
<feature type="region of interest" description="Disordered" evidence="6">
    <location>
        <begin position="517"/>
        <end position="540"/>
    </location>
</feature>
<feature type="transmembrane region" description="Helical" evidence="7">
    <location>
        <begin position="63"/>
        <end position="80"/>
    </location>
</feature>
<evidence type="ECO:0000256" key="2">
    <source>
        <dbReference type="ARBA" id="ARBA00022448"/>
    </source>
</evidence>